<keyword evidence="1" id="KW-0732">Signal</keyword>
<dbReference type="Proteomes" id="UP000694872">
    <property type="component" value="Unplaced"/>
</dbReference>
<dbReference type="Proteomes" id="UP000053268">
    <property type="component" value="Unassembled WGS sequence"/>
</dbReference>
<dbReference type="PANTHER" id="PTHR11257">
    <property type="entry name" value="CHEMOSENSORY PROTEIN-RELATED"/>
    <property type="match status" value="1"/>
</dbReference>
<reference evidence="5" key="3">
    <citation type="submission" date="2025-04" db="UniProtKB">
        <authorList>
            <consortium name="RefSeq"/>
        </authorList>
    </citation>
    <scope>IDENTIFICATION</scope>
</reference>
<reference evidence="2" key="1">
    <citation type="journal article" date="2008" name="Insect Biochem. Mol. Biol.">
        <title>Identification and genomic structure of chemosensory proteins (CSP) and odorant binding proteins (OBP) genes expressed in foreleg tarsi of the swallowtail butterfly Papilio xuthus.</title>
        <authorList>
            <person name="Ozaki K."/>
            <person name="Utoguchi A."/>
            <person name="Yamada A."/>
            <person name="Yoshikawa H."/>
        </authorList>
    </citation>
    <scope>NUCLEOTIDE SEQUENCE</scope>
</reference>
<sequence>MKLILMILASTIALVQGDATKQRYDAFDIQTALQNDDIILSLINCFGDTTPCSPEMKAFKNDIPTALQTACGKCSDRQREVIRHVIRTVMKKYPDAWTYLIDKYDPENKYRDGFYQFIGQDD</sequence>
<feature type="signal peptide" evidence="1">
    <location>
        <begin position="1"/>
        <end position="17"/>
    </location>
</feature>
<dbReference type="SUPFAM" id="SSF100910">
    <property type="entry name" value="Chemosensory protein Csp2"/>
    <property type="match status" value="1"/>
</dbReference>
<dbReference type="InterPro" id="IPR036682">
    <property type="entry name" value="OS_D_A10/PebIII_sf"/>
</dbReference>
<dbReference type="OrthoDB" id="6344725at2759"/>
<dbReference type="RefSeq" id="XP_013162808.1">
    <property type="nucleotide sequence ID" value="XM_013307354.1"/>
</dbReference>
<reference evidence="3 4" key="2">
    <citation type="journal article" date="2015" name="Nat. Commun.">
        <title>Outbred genome sequencing and CRISPR/Cas9 gene editing in butterflies.</title>
        <authorList>
            <person name="Li X."/>
            <person name="Fan D."/>
            <person name="Zhang W."/>
            <person name="Liu G."/>
            <person name="Zhang L."/>
            <person name="Zhao L."/>
            <person name="Fang X."/>
            <person name="Chen L."/>
            <person name="Dong Y."/>
            <person name="Chen Y."/>
            <person name="Ding Y."/>
            <person name="Zhao R."/>
            <person name="Feng M."/>
            <person name="Zhu Y."/>
            <person name="Feng Y."/>
            <person name="Jiang X."/>
            <person name="Zhu D."/>
            <person name="Xiang H."/>
            <person name="Feng X."/>
            <person name="Li S."/>
            <person name="Wang J."/>
            <person name="Zhang G."/>
            <person name="Kronforst M.R."/>
            <person name="Wang W."/>
        </authorList>
    </citation>
    <scope>NUCLEOTIDE SEQUENCE [LARGE SCALE GENOMIC DNA]</scope>
    <source>
        <strain evidence="3">Ya'a_city_454_Px</strain>
        <tissue evidence="3">Whole body</tissue>
    </source>
</reference>
<feature type="chain" id="PRO_5002725808" evidence="1">
    <location>
        <begin position="18"/>
        <end position="122"/>
    </location>
</feature>
<dbReference type="Pfam" id="PF03392">
    <property type="entry name" value="OS-D"/>
    <property type="match status" value="1"/>
</dbReference>
<evidence type="ECO:0000313" key="3">
    <source>
        <dbReference type="EMBL" id="KPJ05758.1"/>
    </source>
</evidence>
<dbReference type="PANTHER" id="PTHR11257:SF12">
    <property type="entry name" value="EJACULATORY BULB-SPECIFIC PROTEIN 3-RELATED"/>
    <property type="match status" value="1"/>
</dbReference>
<dbReference type="KEGG" id="pxu:106114237"/>
<organism evidence="2">
    <name type="scientific">Papilio xuthus</name>
    <name type="common">Asian swallowtail butterfly</name>
    <dbReference type="NCBI Taxonomy" id="66420"/>
    <lineage>
        <taxon>Eukaryota</taxon>
        <taxon>Metazoa</taxon>
        <taxon>Ecdysozoa</taxon>
        <taxon>Arthropoda</taxon>
        <taxon>Hexapoda</taxon>
        <taxon>Insecta</taxon>
        <taxon>Pterygota</taxon>
        <taxon>Neoptera</taxon>
        <taxon>Endopterygota</taxon>
        <taxon>Lepidoptera</taxon>
        <taxon>Glossata</taxon>
        <taxon>Ditrysia</taxon>
        <taxon>Papilionoidea</taxon>
        <taxon>Papilionidae</taxon>
        <taxon>Papilioninae</taxon>
        <taxon>Papilio</taxon>
    </lineage>
</organism>
<proteinExistence type="evidence at transcript level"/>
<evidence type="ECO:0000256" key="1">
    <source>
        <dbReference type="SAM" id="SignalP"/>
    </source>
</evidence>
<protein>
    <submittedName>
        <fullName evidence="2">Chemosensory protein</fullName>
    </submittedName>
    <submittedName>
        <fullName evidence="3 5">Ejaculatory bulb-specific protein 3</fullName>
    </submittedName>
</protein>
<accession>A8QWR1</accession>
<name>A8QWR1_PAPXU</name>
<dbReference type="InterPro" id="IPR005055">
    <property type="entry name" value="A10/PebIII"/>
</dbReference>
<dbReference type="Gene3D" id="1.10.2080.10">
    <property type="entry name" value="Insect odorant-binding protein A10/Ejaculatory bulb-specific protein 3"/>
    <property type="match status" value="1"/>
</dbReference>
<evidence type="ECO:0000313" key="5">
    <source>
        <dbReference type="RefSeq" id="XP_013162808.1"/>
    </source>
</evidence>
<evidence type="ECO:0000313" key="2">
    <source>
        <dbReference type="EMBL" id="BAF91721.1"/>
    </source>
</evidence>
<evidence type="ECO:0000313" key="4">
    <source>
        <dbReference type="Proteomes" id="UP000053268"/>
    </source>
</evidence>
<dbReference type="AlphaFoldDB" id="A8QWR1"/>
<gene>
    <name evidence="2" type="primary">PxutCSP10</name>
    <name evidence="5" type="synonym">LOC106114237</name>
    <name evidence="3" type="ORF">RR46_02280</name>
</gene>
<dbReference type="GeneID" id="106114237"/>
<dbReference type="EMBL" id="AB260126">
    <property type="protein sequence ID" value="BAF91721.1"/>
    <property type="molecule type" value="mRNA"/>
</dbReference>
<keyword evidence="4" id="KW-1185">Reference proteome</keyword>
<dbReference type="EMBL" id="KQ458575">
    <property type="protein sequence ID" value="KPJ05758.1"/>
    <property type="molecule type" value="Genomic_DNA"/>
</dbReference>